<dbReference type="InterPro" id="IPR043502">
    <property type="entry name" value="DNA/RNA_pol_sf"/>
</dbReference>
<dbReference type="CDD" id="cd00303">
    <property type="entry name" value="retropepsin_like"/>
    <property type="match status" value="1"/>
</dbReference>
<keyword evidence="9" id="KW-0694">RNA-binding</keyword>
<evidence type="ECO:0000256" key="8">
    <source>
        <dbReference type="ARBA" id="ARBA00022842"/>
    </source>
</evidence>
<feature type="compositionally biased region" description="Pro residues" evidence="13">
    <location>
        <begin position="433"/>
        <end position="448"/>
    </location>
</feature>
<feature type="region of interest" description="Disordered" evidence="13">
    <location>
        <begin position="397"/>
        <end position="450"/>
    </location>
</feature>
<keyword evidence="11" id="KW-0695">RNA-directed DNA polymerase</keyword>
<evidence type="ECO:0000256" key="11">
    <source>
        <dbReference type="ARBA" id="ARBA00022918"/>
    </source>
</evidence>
<dbReference type="PROSITE" id="PS50804">
    <property type="entry name" value="SCAN_BOX"/>
    <property type="match status" value="1"/>
</dbReference>
<dbReference type="Gene3D" id="3.30.420.10">
    <property type="entry name" value="Ribonuclease H-like superfamily/Ribonuclease H"/>
    <property type="match status" value="1"/>
</dbReference>
<comment type="similarity">
    <text evidence="1">Belongs to the beta type-B retroviral polymerase family. HERV class-II K(HML-2) pol subfamily.</text>
</comment>
<dbReference type="Gene3D" id="3.10.10.10">
    <property type="entry name" value="HIV Type 1 Reverse Transcriptase, subunit A, domain 1"/>
    <property type="match status" value="1"/>
</dbReference>
<organism evidence="17 18">
    <name type="scientific">Cirrhinus molitorella</name>
    <name type="common">mud carp</name>
    <dbReference type="NCBI Taxonomy" id="172907"/>
    <lineage>
        <taxon>Eukaryota</taxon>
        <taxon>Metazoa</taxon>
        <taxon>Chordata</taxon>
        <taxon>Craniata</taxon>
        <taxon>Vertebrata</taxon>
        <taxon>Euteleostomi</taxon>
        <taxon>Actinopterygii</taxon>
        <taxon>Neopterygii</taxon>
        <taxon>Teleostei</taxon>
        <taxon>Ostariophysi</taxon>
        <taxon>Cypriniformes</taxon>
        <taxon>Cyprinidae</taxon>
        <taxon>Labeoninae</taxon>
        <taxon>Labeonini</taxon>
        <taxon>Cirrhinus</taxon>
    </lineage>
</organism>
<protein>
    <recommendedName>
        <fullName evidence="2">ribonuclease H</fullName>
        <ecNumber evidence="2">3.1.26.4</ecNumber>
    </recommendedName>
</protein>
<evidence type="ECO:0000256" key="3">
    <source>
        <dbReference type="ARBA" id="ARBA00022679"/>
    </source>
</evidence>
<evidence type="ECO:0000256" key="7">
    <source>
        <dbReference type="ARBA" id="ARBA00022801"/>
    </source>
</evidence>
<dbReference type="InterPro" id="IPR001969">
    <property type="entry name" value="Aspartic_peptidase_AS"/>
</dbReference>
<dbReference type="PROSITE" id="PS50878">
    <property type="entry name" value="RT_POL"/>
    <property type="match status" value="1"/>
</dbReference>
<dbReference type="Gene3D" id="3.10.20.370">
    <property type="match status" value="1"/>
</dbReference>
<keyword evidence="8" id="KW-0460">Magnesium</keyword>
<dbReference type="InterPro" id="IPR036397">
    <property type="entry name" value="RNaseH_sf"/>
</dbReference>
<accession>A0ABR3L7V1</accession>
<evidence type="ECO:0000256" key="5">
    <source>
        <dbReference type="ARBA" id="ARBA00022722"/>
    </source>
</evidence>
<dbReference type="InterPro" id="IPR043128">
    <property type="entry name" value="Rev_trsase/Diguanyl_cyclase"/>
</dbReference>
<feature type="domain" description="SCAN box" evidence="14">
    <location>
        <begin position="318"/>
        <end position="393"/>
    </location>
</feature>
<evidence type="ECO:0000313" key="17">
    <source>
        <dbReference type="EMBL" id="KAL1248081.1"/>
    </source>
</evidence>
<dbReference type="PANTHER" id="PTHR37984">
    <property type="entry name" value="PROTEIN CBG26694"/>
    <property type="match status" value="1"/>
</dbReference>
<keyword evidence="18" id="KW-1185">Reference proteome</keyword>
<keyword evidence="4" id="KW-0548">Nucleotidyltransferase</keyword>
<dbReference type="InterPro" id="IPR038269">
    <property type="entry name" value="SCAN_sf"/>
</dbReference>
<feature type="domain" description="Integrase catalytic" evidence="16">
    <location>
        <begin position="726"/>
        <end position="884"/>
    </location>
</feature>
<dbReference type="PROSITE" id="PS00141">
    <property type="entry name" value="ASP_PROTEASE"/>
    <property type="match status" value="1"/>
</dbReference>
<dbReference type="InterPro" id="IPR021109">
    <property type="entry name" value="Peptidase_aspartic_dom_sf"/>
</dbReference>
<dbReference type="InterPro" id="IPR000477">
    <property type="entry name" value="RT_dom"/>
</dbReference>
<dbReference type="Proteomes" id="UP001558613">
    <property type="component" value="Unassembled WGS sequence"/>
</dbReference>
<evidence type="ECO:0000313" key="18">
    <source>
        <dbReference type="Proteomes" id="UP001558613"/>
    </source>
</evidence>
<evidence type="ECO:0000256" key="12">
    <source>
        <dbReference type="ARBA" id="ARBA00023268"/>
    </source>
</evidence>
<dbReference type="Gene3D" id="1.10.4020.10">
    <property type="entry name" value="DNA breaking-rejoining enzymes"/>
    <property type="match status" value="1"/>
</dbReference>
<evidence type="ECO:0000259" key="15">
    <source>
        <dbReference type="PROSITE" id="PS50878"/>
    </source>
</evidence>
<name>A0ABR3L7V1_9TELE</name>
<dbReference type="InterPro" id="IPR041577">
    <property type="entry name" value="RT_RNaseH_2"/>
</dbReference>
<dbReference type="InterPro" id="IPR012337">
    <property type="entry name" value="RNaseH-like_sf"/>
</dbReference>
<dbReference type="EMBL" id="JAYMGO010000025">
    <property type="protein sequence ID" value="KAL1248081.1"/>
    <property type="molecule type" value="Genomic_DNA"/>
</dbReference>
<dbReference type="InterPro" id="IPR054465">
    <property type="entry name" value="Integrase_p58-like_C"/>
</dbReference>
<comment type="caution">
    <text evidence="17">The sequence shown here is derived from an EMBL/GenBank/DDBJ whole genome shotgun (WGS) entry which is preliminary data.</text>
</comment>
<dbReference type="Pfam" id="PF00665">
    <property type="entry name" value="rve"/>
    <property type="match status" value="1"/>
</dbReference>
<dbReference type="Gene3D" id="2.40.70.10">
    <property type="entry name" value="Acid Proteases"/>
    <property type="match status" value="1"/>
</dbReference>
<keyword evidence="5" id="KW-0540">Nuclease</keyword>
<evidence type="ECO:0000259" key="16">
    <source>
        <dbReference type="PROSITE" id="PS50994"/>
    </source>
</evidence>
<dbReference type="InterPro" id="IPR001584">
    <property type="entry name" value="Integrase_cat-core"/>
</dbReference>
<evidence type="ECO:0000256" key="1">
    <source>
        <dbReference type="ARBA" id="ARBA00010879"/>
    </source>
</evidence>
<dbReference type="Gene3D" id="3.40.50.300">
    <property type="entry name" value="P-loop containing nucleotide triphosphate hydrolases"/>
    <property type="match status" value="1"/>
</dbReference>
<dbReference type="InterPro" id="IPR018061">
    <property type="entry name" value="Retropepsins"/>
</dbReference>
<proteinExistence type="inferred from homology"/>
<dbReference type="InterPro" id="IPR003309">
    <property type="entry name" value="SCAN_dom"/>
</dbReference>
<evidence type="ECO:0000256" key="9">
    <source>
        <dbReference type="ARBA" id="ARBA00022884"/>
    </source>
</evidence>
<evidence type="ECO:0000256" key="6">
    <source>
        <dbReference type="ARBA" id="ARBA00022759"/>
    </source>
</evidence>
<keyword evidence="12" id="KW-0511">Multifunctional enzyme</keyword>
<evidence type="ECO:0000256" key="2">
    <source>
        <dbReference type="ARBA" id="ARBA00012180"/>
    </source>
</evidence>
<keyword evidence="10" id="KW-0229">DNA integration</keyword>
<keyword evidence="7" id="KW-0378">Hydrolase</keyword>
<dbReference type="InterPro" id="IPR050951">
    <property type="entry name" value="Retrovirus_Pol_polyprotein"/>
</dbReference>
<evidence type="ECO:0000256" key="4">
    <source>
        <dbReference type="ARBA" id="ARBA00022695"/>
    </source>
</evidence>
<dbReference type="SUPFAM" id="SSF53098">
    <property type="entry name" value="Ribonuclease H-like"/>
    <property type="match status" value="1"/>
</dbReference>
<dbReference type="PROSITE" id="PS50994">
    <property type="entry name" value="INTEGRASE"/>
    <property type="match status" value="1"/>
</dbReference>
<sequence>MERAASHDDEVKILIVGTRGDSRFSAANVLSGKKKGRSTYTEVITGEGRRMTLITGPNLSSHDVEVRILIVGTRGQSRFSAADLLSGKKNNLMVLNLEDQQSQQCDIGKQAQELLGEEILEYCIVLLHQNHQEPFTGATREIAEEMIDACGGRFHIIRDSEPKPAQTAALIAEIDKLAAAPPHGMEELLQRLTEVSIRQQQIVEHIAARQGETERTLADLRDAAAQRVPLPDPRIQATQLLPKMSANDDVESFLQMFENVATREGWSRDEWAQLLAPLLKGEAQRTYFSIPTELSDNYDELKQEILARVGLSPICAAQLFHDWEYKPRLPARAQAGNLMRLAQHWLLSGGPSASQVAERVVIDRLLRALPRPIRQAAGMRNPTTIGELVEAIELAEATQQPEAGERAPPFPRRVVQERRTPEGTFKPVSRPAAPGPQDEPMPTDPPRSPQRTWLTGCIVHRDPPAGAPRAEVKINGRPFQAILDSGSAVTLVHPTVLPPRPESRARLPITCVHGDTQLVPARRVSVSATPGAWPVEVGIVKDLPVAVLLGRDWPGFDRLLAANAQPVSPAGSRPPRRLRKRKSRRPALLATDSGRSGESPSPNTDLYFDVFQQMTEGGSFAKAQREDDRLKNAWAQVRRIEDRELHPAPHPTPHFIVQNGLLYCVASRRGEEKTLLVVPRTKTETVMELAHSHPMAEHCSADLGPLFGTAFTGQGWKQSPLIPLPIIEVPFERIGMDLVGPLPKSARGHEHILVIVDYATRYPEAVPLRKATAKAIAQELFLLFSRVGIPAEILTDQGTPFMSRLMADLCRLLQVKQLRTSVYHPQTDGLVERFNQTLKQMLRRVTAEDRRDWDRMLPYVLFGVREVPQASTGFTPFELLFGRQPRGLLDVAREAWEQQPAPYRTAVEHVKEMRERIVRVMPLVREHMVKAQQAQQRHYNRAAQPREFQPGDHVMVLVPNTACKFLASWQGPYTVTEKVGPVTYQVRQPGRRRQDQLYHINLFKKWHGTRTQLSALATVSPVAVDVNPHLSAAQKTEIQHLIRQFSDVFSPRPGRTHVLQHDIRTPPGVIVQQRPYRVPEARRQAIEEEVQEMLKLGVIEPSRSPWSSPIVMVPKPDGTLRFCNDFRRLNEVSEFDGYPMPRVDELLDRLGRARYISTLDLTKGYWQVPLTKDARAKTAFSTPSGHWQYRTLPFGLHGAPATFQHLMDVLLRPHQAYAAAYLDDVVVYSERWEDHLDRLRRVLMELRRAGLTANPRKCHLALSEAKYLGFQVGRGLIKPQEKKVAAILSAPRPTSKTPVRAFLGLAGYYRCFIPNFSSLAAPLTDLTRKGQPEKVSWGPAAEEAFQQVKTALTSEPVLRAPDFNCPFLLQTDASDTGLGAVLSQVQDGKEHPVIFISRKLTPAETRYATVEREALAVKWAVLELRKQPLTDQHSH</sequence>
<feature type="domain" description="Reverse transcriptase" evidence="15">
    <location>
        <begin position="1094"/>
        <end position="1272"/>
    </location>
</feature>
<gene>
    <name evidence="17" type="ORF">QQF64_023457</name>
</gene>
<dbReference type="Pfam" id="PF17919">
    <property type="entry name" value="RT_RNaseH_2"/>
    <property type="match status" value="1"/>
</dbReference>
<feature type="compositionally biased region" description="Basic residues" evidence="13">
    <location>
        <begin position="574"/>
        <end position="585"/>
    </location>
</feature>
<dbReference type="Pfam" id="PF00078">
    <property type="entry name" value="RVT_1"/>
    <property type="match status" value="1"/>
</dbReference>
<feature type="region of interest" description="Disordered" evidence="13">
    <location>
        <begin position="565"/>
        <end position="603"/>
    </location>
</feature>
<dbReference type="PANTHER" id="PTHR37984:SF5">
    <property type="entry name" value="PROTEIN NYNRIN-LIKE"/>
    <property type="match status" value="1"/>
</dbReference>
<dbReference type="Pfam" id="PF00077">
    <property type="entry name" value="RVP"/>
    <property type="match status" value="1"/>
</dbReference>
<evidence type="ECO:0000259" key="14">
    <source>
        <dbReference type="PROSITE" id="PS50804"/>
    </source>
</evidence>
<reference evidence="17 18" key="1">
    <citation type="submission" date="2023-09" db="EMBL/GenBank/DDBJ databases">
        <authorList>
            <person name="Wang M."/>
        </authorList>
    </citation>
    <scope>NUCLEOTIDE SEQUENCE [LARGE SCALE GENOMIC DNA]</scope>
    <source>
        <strain evidence="17">GT-2023</strain>
        <tissue evidence="17">Liver</tissue>
    </source>
</reference>
<feature type="compositionally biased region" description="Polar residues" evidence="13">
    <location>
        <begin position="593"/>
        <end position="603"/>
    </location>
</feature>
<dbReference type="CDD" id="cd01647">
    <property type="entry name" value="RT_LTR"/>
    <property type="match status" value="1"/>
</dbReference>
<dbReference type="Pfam" id="PF22938">
    <property type="entry name" value="Integrase_p58_C"/>
    <property type="match status" value="1"/>
</dbReference>
<dbReference type="InterPro" id="IPR027417">
    <property type="entry name" value="P-loop_NTPase"/>
</dbReference>
<keyword evidence="3" id="KW-0808">Transferase</keyword>
<dbReference type="SUPFAM" id="SSF56672">
    <property type="entry name" value="DNA/RNA polymerases"/>
    <property type="match status" value="1"/>
</dbReference>
<dbReference type="SUPFAM" id="SSF50630">
    <property type="entry name" value="Acid proteases"/>
    <property type="match status" value="1"/>
</dbReference>
<dbReference type="EC" id="3.1.26.4" evidence="2"/>
<evidence type="ECO:0000256" key="10">
    <source>
        <dbReference type="ARBA" id="ARBA00022908"/>
    </source>
</evidence>
<keyword evidence="6" id="KW-0255">Endonuclease</keyword>
<dbReference type="Gene3D" id="3.30.70.270">
    <property type="match status" value="2"/>
</dbReference>
<evidence type="ECO:0000256" key="13">
    <source>
        <dbReference type="SAM" id="MobiDB-lite"/>
    </source>
</evidence>
<dbReference type="SUPFAM" id="SSF47353">
    <property type="entry name" value="Retrovirus capsid dimerization domain-like"/>
    <property type="match status" value="1"/>
</dbReference>